<evidence type="ECO:0000256" key="4">
    <source>
        <dbReference type="ARBA" id="ARBA00023212"/>
    </source>
</evidence>
<sequence>MYTICDNKCHEECVYNLIKRPEYGASKPPMHTSRYASMVRKQSMCNKKGCNRTMGPAIVPLCPPEHFLRKHSRAPISLRPPAVPQVQLCPVPVQTAEDIKDVEVEVKVMSKDKVLGVNDQPKDDPSNENSGKDDCKKPASRTSSKTNTSNTCSFSNAAQAGSTCPLASDSRTKLPTIQVYTELVPPTCPQPQVGGNGATRCPQICCKRRIPRLCCNTEKPAVPPVCCGRCDIIPRGCKDYIKNNAVKVIRQPAKIPQARYVDQAKGTTYDWCPSGYPRKYVFRQDYGMVPGYIVERKNELESKFQQEKYASEQGLRDASERCRHLEESDRQALICGLKTNWEQVYNEYQQLPLNVDTVMRIRTKLEFEQTMKDIEKDIQLLERHNHIFLADANKSFYMA</sequence>
<keyword evidence="4" id="KW-0206">Cytoskeleton</keyword>
<name>A0A8J2LPT1_9HEXA</name>
<dbReference type="GO" id="GO:0005516">
    <property type="term" value="F:calmodulin binding"/>
    <property type="evidence" value="ECO:0007669"/>
    <property type="project" value="TreeGrafter"/>
</dbReference>
<dbReference type="PROSITE" id="PS51665">
    <property type="entry name" value="ENKURIN"/>
    <property type="match status" value="1"/>
</dbReference>
<dbReference type="PANTHER" id="PTHR21490:SF0">
    <property type="entry name" value="ENKURIN"/>
    <property type="match status" value="1"/>
</dbReference>
<dbReference type="EMBL" id="CAJVCH010570160">
    <property type="protein sequence ID" value="CAG7834202.1"/>
    <property type="molecule type" value="Genomic_DNA"/>
</dbReference>
<evidence type="ECO:0000256" key="3">
    <source>
        <dbReference type="ARBA" id="ARBA00022490"/>
    </source>
</evidence>
<reference evidence="8" key="1">
    <citation type="submission" date="2021-06" db="EMBL/GenBank/DDBJ databases">
        <authorList>
            <person name="Hodson N. C."/>
            <person name="Mongue J. A."/>
            <person name="Jaron S. K."/>
        </authorList>
    </citation>
    <scope>NUCLEOTIDE SEQUENCE</scope>
</reference>
<comment type="subcellular location">
    <subcellularLocation>
        <location evidence="1">Cell projection</location>
        <location evidence="1">Cilium</location>
    </subcellularLocation>
    <subcellularLocation>
        <location evidence="2">Cytoplasm</location>
        <location evidence="2">Cytoskeleton</location>
    </subcellularLocation>
</comment>
<proteinExistence type="predicted"/>
<gene>
    <name evidence="8" type="ORF">AFUS01_LOCUS43730</name>
</gene>
<evidence type="ECO:0000256" key="5">
    <source>
        <dbReference type="ARBA" id="ARBA00023273"/>
    </source>
</evidence>
<dbReference type="InterPro" id="IPR052102">
    <property type="entry name" value="Enkurin_domain-protein"/>
</dbReference>
<evidence type="ECO:0000256" key="1">
    <source>
        <dbReference type="ARBA" id="ARBA00004138"/>
    </source>
</evidence>
<dbReference type="AlphaFoldDB" id="A0A8J2LPT1"/>
<protein>
    <recommendedName>
        <fullName evidence="7">Enkurin domain-containing protein</fullName>
    </recommendedName>
</protein>
<dbReference type="GO" id="GO:0005879">
    <property type="term" value="C:axonemal microtubule"/>
    <property type="evidence" value="ECO:0007669"/>
    <property type="project" value="TreeGrafter"/>
</dbReference>
<feature type="compositionally biased region" description="Basic and acidic residues" evidence="6">
    <location>
        <begin position="113"/>
        <end position="137"/>
    </location>
</feature>
<keyword evidence="3" id="KW-0963">Cytoplasm</keyword>
<feature type="domain" description="Enkurin" evidence="7">
    <location>
        <begin position="297"/>
        <end position="389"/>
    </location>
</feature>
<evidence type="ECO:0000259" key="7">
    <source>
        <dbReference type="PROSITE" id="PS51665"/>
    </source>
</evidence>
<keyword evidence="5" id="KW-0966">Cell projection</keyword>
<dbReference type="Proteomes" id="UP000708208">
    <property type="component" value="Unassembled WGS sequence"/>
</dbReference>
<comment type="caution">
    <text evidence="8">The sequence shown here is derived from an EMBL/GenBank/DDBJ whole genome shotgun (WGS) entry which is preliminary data.</text>
</comment>
<dbReference type="Pfam" id="PF13864">
    <property type="entry name" value="Enkurin"/>
    <property type="match status" value="1"/>
</dbReference>
<evidence type="ECO:0000313" key="9">
    <source>
        <dbReference type="Proteomes" id="UP000708208"/>
    </source>
</evidence>
<evidence type="ECO:0000313" key="8">
    <source>
        <dbReference type="EMBL" id="CAG7834202.1"/>
    </source>
</evidence>
<dbReference type="OrthoDB" id="2123594at2759"/>
<dbReference type="PANTHER" id="PTHR21490">
    <property type="entry name" value="ENKURIN-RELATED"/>
    <property type="match status" value="1"/>
</dbReference>
<evidence type="ECO:0000256" key="6">
    <source>
        <dbReference type="SAM" id="MobiDB-lite"/>
    </source>
</evidence>
<evidence type="ECO:0000256" key="2">
    <source>
        <dbReference type="ARBA" id="ARBA00004245"/>
    </source>
</evidence>
<feature type="compositionally biased region" description="Low complexity" evidence="6">
    <location>
        <begin position="140"/>
        <end position="152"/>
    </location>
</feature>
<feature type="region of interest" description="Disordered" evidence="6">
    <location>
        <begin position="113"/>
        <end position="152"/>
    </location>
</feature>
<accession>A0A8J2LPT1</accession>
<dbReference type="InterPro" id="IPR027012">
    <property type="entry name" value="Enkurin_dom"/>
</dbReference>
<keyword evidence="9" id="KW-1185">Reference proteome</keyword>
<organism evidence="8 9">
    <name type="scientific">Allacma fusca</name>
    <dbReference type="NCBI Taxonomy" id="39272"/>
    <lineage>
        <taxon>Eukaryota</taxon>
        <taxon>Metazoa</taxon>
        <taxon>Ecdysozoa</taxon>
        <taxon>Arthropoda</taxon>
        <taxon>Hexapoda</taxon>
        <taxon>Collembola</taxon>
        <taxon>Symphypleona</taxon>
        <taxon>Sminthuridae</taxon>
        <taxon>Allacma</taxon>
    </lineage>
</organism>
<dbReference type="GO" id="GO:0001669">
    <property type="term" value="C:acrosomal vesicle"/>
    <property type="evidence" value="ECO:0007669"/>
    <property type="project" value="TreeGrafter"/>
</dbReference>